<dbReference type="InterPro" id="IPR027267">
    <property type="entry name" value="AH/BAR_dom_sf"/>
</dbReference>
<dbReference type="SUPFAM" id="SSF103657">
    <property type="entry name" value="BAR/IMD domain-like"/>
    <property type="match status" value="1"/>
</dbReference>
<accession>F0WRI4</accession>
<protein>
    <submittedName>
        <fullName evidence="1">Uncharacterized protein AlNc14C214G8985</fullName>
    </submittedName>
</protein>
<dbReference type="HOGENOM" id="CLU_079774_0_0_1"/>
<reference evidence="1" key="2">
    <citation type="submission" date="2011-02" db="EMBL/GenBank/DDBJ databases">
        <authorList>
            <person name="MacLean D."/>
        </authorList>
    </citation>
    <scope>NUCLEOTIDE SEQUENCE</scope>
</reference>
<sequence>MSQCDGTTLTSALCPHETSDSRTLDDLQQLKSQLIKTLTEFEFQRVEHFQPLLTHNRTYWDRFQAEMTSGTQQIQHLEDFLTRRLEADQAYVEAIRASSSSQLVSPQTLLSSFSDAFESLTRSQEQFAEKLDQFLASIRKDVVHRYLTDLSTQYKHSVEDITQRGSRFQEELTNTHTFVCDSFNSLSTILNDAVDAWRMEFAYFDSVQKWKQTRCEYVKGMAECFQQFKTMEINRITVLQKVMETYLRKQRLFYEQVAHAISEPMTAAERVHPEKDLLQSIRRIPKNASHPSIILGLCVTLNSR</sequence>
<organism evidence="1">
    <name type="scientific">Albugo laibachii Nc14</name>
    <dbReference type="NCBI Taxonomy" id="890382"/>
    <lineage>
        <taxon>Eukaryota</taxon>
        <taxon>Sar</taxon>
        <taxon>Stramenopiles</taxon>
        <taxon>Oomycota</taxon>
        <taxon>Peronosporomycetes</taxon>
        <taxon>Albuginales</taxon>
        <taxon>Albuginaceae</taxon>
        <taxon>Albugo</taxon>
    </lineage>
</organism>
<dbReference type="AlphaFoldDB" id="F0WRI4"/>
<name>F0WRI4_9STRA</name>
<evidence type="ECO:0000313" key="1">
    <source>
        <dbReference type="EMBL" id="CCA23947.1"/>
    </source>
</evidence>
<proteinExistence type="predicted"/>
<reference evidence="1" key="1">
    <citation type="journal article" date="2011" name="PLoS Biol.">
        <title>Gene gain and loss during evolution of obligate parasitism in the white rust pathogen of Arabidopsis thaliana.</title>
        <authorList>
            <person name="Kemen E."/>
            <person name="Gardiner A."/>
            <person name="Schultz-Larsen T."/>
            <person name="Kemen A.C."/>
            <person name="Balmuth A.L."/>
            <person name="Robert-Seilaniantz A."/>
            <person name="Bailey K."/>
            <person name="Holub E."/>
            <person name="Studholme D.J."/>
            <person name="Maclean D."/>
            <person name="Jones J.D."/>
        </authorList>
    </citation>
    <scope>NUCLEOTIDE SEQUENCE</scope>
</reference>
<gene>
    <name evidence="1" type="primary">AlNc14C214G8985</name>
    <name evidence="1" type="ORF">ALNC14_100910</name>
</gene>
<dbReference type="EMBL" id="FR824259">
    <property type="protein sequence ID" value="CCA23947.1"/>
    <property type="molecule type" value="Genomic_DNA"/>
</dbReference>
<dbReference type="Gene3D" id="1.20.1270.60">
    <property type="entry name" value="Arfaptin homology (AH) domain/BAR domain"/>
    <property type="match status" value="2"/>
</dbReference>